<dbReference type="Gene3D" id="2.60.130.10">
    <property type="entry name" value="Aromatic compound dioxygenase"/>
    <property type="match status" value="1"/>
</dbReference>
<keyword evidence="2" id="KW-0223">Dioxygenase</keyword>
<evidence type="ECO:0000313" key="6">
    <source>
        <dbReference type="Proteomes" id="UP001500167"/>
    </source>
</evidence>
<dbReference type="InterPro" id="IPR000627">
    <property type="entry name" value="Intradiol_dOase_C"/>
</dbReference>
<sequence length="209" mass="23569">MDLKNSIIPLFLLLLSSILGSCQSQDSKHVGGSCEGCEAIFEYKNKILTPVDTLPGFQHHEPKLKVTGTVLKRDGKTPAQNVMVYIYHTNRQGVYETNGGETGWAKRHGIYRGWVKTGKDGKYTFYTFRPGAYPDGGEPEHIHITIKEPNKNEYYLDEYFFDDDVLLSSERRNAAENRGGSGIVHPIIESGILTVRRNIILGKNIPYYD</sequence>
<feature type="domain" description="Intradiol ring-cleavage dioxygenases" evidence="4">
    <location>
        <begin position="63"/>
        <end position="151"/>
    </location>
</feature>
<dbReference type="PANTHER" id="PTHR33711">
    <property type="entry name" value="DIOXYGENASE, PUTATIVE (AFU_ORTHOLOGUE AFUA_2G02910)-RELATED"/>
    <property type="match status" value="1"/>
</dbReference>
<reference evidence="6" key="1">
    <citation type="journal article" date="2019" name="Int. J. Syst. Evol. Microbiol.">
        <title>The Global Catalogue of Microorganisms (GCM) 10K type strain sequencing project: providing services to taxonomists for standard genome sequencing and annotation.</title>
        <authorList>
            <consortium name="The Broad Institute Genomics Platform"/>
            <consortium name="The Broad Institute Genome Sequencing Center for Infectious Disease"/>
            <person name="Wu L."/>
            <person name="Ma J."/>
        </authorList>
    </citation>
    <scope>NUCLEOTIDE SEQUENCE [LARGE SCALE GENOMIC DNA]</scope>
    <source>
        <strain evidence="6">JCM 16722</strain>
    </source>
</reference>
<dbReference type="RefSeq" id="WP_346085527.1">
    <property type="nucleotide sequence ID" value="NZ_BAAAZK010000003.1"/>
</dbReference>
<dbReference type="InterPro" id="IPR015889">
    <property type="entry name" value="Intradiol_dOase_core"/>
</dbReference>
<protein>
    <recommendedName>
        <fullName evidence="4">Intradiol ring-cleavage dioxygenases domain-containing protein</fullName>
    </recommendedName>
</protein>
<dbReference type="PROSITE" id="PS51257">
    <property type="entry name" value="PROKAR_LIPOPROTEIN"/>
    <property type="match status" value="1"/>
</dbReference>
<keyword evidence="3" id="KW-0560">Oxidoreductase</keyword>
<comment type="caution">
    <text evidence="5">The sequence shown here is derived from an EMBL/GenBank/DDBJ whole genome shotgun (WGS) entry which is preliminary data.</text>
</comment>
<keyword evidence="6" id="KW-1185">Reference proteome</keyword>
<gene>
    <name evidence="5" type="ORF">GCM10022218_17020</name>
</gene>
<dbReference type="InterPro" id="IPR050770">
    <property type="entry name" value="Intradiol_RC_Dioxygenase"/>
</dbReference>
<accession>A0ABP7ZYS5</accession>
<dbReference type="Pfam" id="PF00775">
    <property type="entry name" value="Dioxygenase_C"/>
    <property type="match status" value="1"/>
</dbReference>
<dbReference type="PANTHER" id="PTHR33711:SF11">
    <property type="entry name" value="DIOXYGENASE"/>
    <property type="match status" value="1"/>
</dbReference>
<name>A0ABP7ZYS5_9SPHI</name>
<dbReference type="SUPFAM" id="SSF49482">
    <property type="entry name" value="Aromatic compound dioxygenase"/>
    <property type="match status" value="1"/>
</dbReference>
<dbReference type="Proteomes" id="UP001500167">
    <property type="component" value="Unassembled WGS sequence"/>
</dbReference>
<evidence type="ECO:0000256" key="2">
    <source>
        <dbReference type="ARBA" id="ARBA00022964"/>
    </source>
</evidence>
<evidence type="ECO:0000259" key="4">
    <source>
        <dbReference type="Pfam" id="PF00775"/>
    </source>
</evidence>
<dbReference type="EMBL" id="BAAAZK010000003">
    <property type="protein sequence ID" value="GAA4173714.1"/>
    <property type="molecule type" value="Genomic_DNA"/>
</dbReference>
<evidence type="ECO:0000256" key="1">
    <source>
        <dbReference type="ARBA" id="ARBA00007825"/>
    </source>
</evidence>
<comment type="similarity">
    <text evidence="1">Belongs to the intradiol ring-cleavage dioxygenase family.</text>
</comment>
<evidence type="ECO:0000313" key="5">
    <source>
        <dbReference type="EMBL" id="GAA4173714.1"/>
    </source>
</evidence>
<proteinExistence type="inferred from homology"/>
<evidence type="ECO:0000256" key="3">
    <source>
        <dbReference type="ARBA" id="ARBA00023002"/>
    </source>
</evidence>
<organism evidence="5 6">
    <name type="scientific">Sphingobacterium ginsenosidimutans</name>
    <dbReference type="NCBI Taxonomy" id="687845"/>
    <lineage>
        <taxon>Bacteria</taxon>
        <taxon>Pseudomonadati</taxon>
        <taxon>Bacteroidota</taxon>
        <taxon>Sphingobacteriia</taxon>
        <taxon>Sphingobacteriales</taxon>
        <taxon>Sphingobacteriaceae</taxon>
        <taxon>Sphingobacterium</taxon>
    </lineage>
</organism>